<accession>A0ABR1JX90</accession>
<evidence type="ECO:0000313" key="1">
    <source>
        <dbReference type="EMBL" id="KAK7468961.1"/>
    </source>
</evidence>
<organism evidence="1 2">
    <name type="scientific">Marasmiellus scandens</name>
    <dbReference type="NCBI Taxonomy" id="2682957"/>
    <lineage>
        <taxon>Eukaryota</taxon>
        <taxon>Fungi</taxon>
        <taxon>Dikarya</taxon>
        <taxon>Basidiomycota</taxon>
        <taxon>Agaricomycotina</taxon>
        <taxon>Agaricomycetes</taxon>
        <taxon>Agaricomycetidae</taxon>
        <taxon>Agaricales</taxon>
        <taxon>Marasmiineae</taxon>
        <taxon>Omphalotaceae</taxon>
        <taxon>Marasmiellus</taxon>
    </lineage>
</organism>
<protein>
    <recommendedName>
        <fullName evidence="3">F-box domain-containing protein</fullName>
    </recommendedName>
</protein>
<comment type="caution">
    <text evidence="1">The sequence shown here is derived from an EMBL/GenBank/DDBJ whole genome shotgun (WGS) entry which is preliminary data.</text>
</comment>
<name>A0ABR1JX90_9AGAR</name>
<dbReference type="EMBL" id="JBANRG010000003">
    <property type="protein sequence ID" value="KAK7468961.1"/>
    <property type="molecule type" value="Genomic_DNA"/>
</dbReference>
<dbReference type="Gene3D" id="1.20.1280.50">
    <property type="match status" value="1"/>
</dbReference>
<proteinExistence type="predicted"/>
<sequence>MPIQQLSKECLVEIFKFGSNLDRPCGKNDSPFLLHPSYRGASPDSVYTAAFQVAVSHVCRQWRDTVVNIPYLWTTLHFSKPSHIAKARVFLERCKPGQYPIGDDDQGFDEYCLDILILTVARREMKVNKNLIDKHLQEIFEILTPRSLLWRSFHLQVRDRHSKAVARRAIGSDLSAPRLQTLQLYHFEGFGTPHDYDEVQRRPKPVVCFKDHLPQLKHLSLVGVSLPWTSRYLYQGTLQSLELALHADQIRPSYSVWEDILSANSKLTRLSVNYSGPKIEKGGSCLAVQAHKIYLNHLEHLSLNDLDPDFQSGFLSTLSIPASIHYLPGSPVRDKGEYSTISLFTSASGNNFYQSQVNVCHEFHQHVPMESDRSNERRIAHLEHQVQKQLQTLHEISSYMMTSQAHYPVPYVQRPHYVMTGYFCYYIPSPQWQYNAGPSQIAAYQSFGFPTPALPLLPFASSTPFLVPPPEPSHYRTRRRQQHHFQTPRLAVCY</sequence>
<evidence type="ECO:0008006" key="3">
    <source>
        <dbReference type="Google" id="ProtNLM"/>
    </source>
</evidence>
<keyword evidence="2" id="KW-1185">Reference proteome</keyword>
<evidence type="ECO:0000313" key="2">
    <source>
        <dbReference type="Proteomes" id="UP001498398"/>
    </source>
</evidence>
<gene>
    <name evidence="1" type="ORF">VKT23_003460</name>
</gene>
<reference evidence="1 2" key="1">
    <citation type="submission" date="2024-01" db="EMBL/GenBank/DDBJ databases">
        <title>A draft genome for the cacao thread blight pathogen Marasmiellus scandens.</title>
        <authorList>
            <person name="Baruah I.K."/>
            <person name="Leung J."/>
            <person name="Bukari Y."/>
            <person name="Amoako-Attah I."/>
            <person name="Meinhardt L.W."/>
            <person name="Bailey B.A."/>
            <person name="Cohen S.P."/>
        </authorList>
    </citation>
    <scope>NUCLEOTIDE SEQUENCE [LARGE SCALE GENOMIC DNA]</scope>
    <source>
        <strain evidence="1 2">GH-19</strain>
    </source>
</reference>
<dbReference type="Proteomes" id="UP001498398">
    <property type="component" value="Unassembled WGS sequence"/>
</dbReference>